<dbReference type="AlphaFoldDB" id="A0AA39XCK1"/>
<gene>
    <name evidence="3" type="ORF">B0T17DRAFT_529211</name>
</gene>
<reference evidence="3" key="1">
    <citation type="submission" date="2023-06" db="EMBL/GenBank/DDBJ databases">
        <title>Genome-scale phylogeny and comparative genomics of the fungal order Sordariales.</title>
        <authorList>
            <consortium name="Lawrence Berkeley National Laboratory"/>
            <person name="Hensen N."/>
            <person name="Bonometti L."/>
            <person name="Westerberg I."/>
            <person name="Brannstrom I.O."/>
            <person name="Guillou S."/>
            <person name="Cros-Aarteil S."/>
            <person name="Calhoun S."/>
            <person name="Haridas S."/>
            <person name="Kuo A."/>
            <person name="Mondo S."/>
            <person name="Pangilinan J."/>
            <person name="Riley R."/>
            <person name="LaButti K."/>
            <person name="Andreopoulos B."/>
            <person name="Lipzen A."/>
            <person name="Chen C."/>
            <person name="Yanf M."/>
            <person name="Daum C."/>
            <person name="Ng V."/>
            <person name="Clum A."/>
            <person name="Steindorff A."/>
            <person name="Ohm R."/>
            <person name="Martin F."/>
            <person name="Silar P."/>
            <person name="Natvig D."/>
            <person name="Lalanne C."/>
            <person name="Gautier V."/>
            <person name="Ament-velasquez S.L."/>
            <person name="Kruys A."/>
            <person name="Hutchinson M.I."/>
            <person name="Powell A.J."/>
            <person name="Barry K."/>
            <person name="Miller A.N."/>
            <person name="Grigoriev I.V."/>
            <person name="Debuchy R."/>
            <person name="Gladieux P."/>
            <person name="Thoren M.H."/>
            <person name="Johannesson H."/>
        </authorList>
    </citation>
    <scope>NUCLEOTIDE SEQUENCE</scope>
    <source>
        <strain evidence="3">SMH3391-2</strain>
    </source>
</reference>
<feature type="compositionally biased region" description="Polar residues" evidence="1">
    <location>
        <begin position="94"/>
        <end position="105"/>
    </location>
</feature>
<sequence length="681" mass="73571">MFNCVRQAVLHVLLCRPLYLVDLLRGGSNTLLASHGADWLTCQQSRIGRSSSLRRPFSSAVPTYQAASPPRVTRRLSDQRETSRNRQSIDGRLAQQTAKEITYRSNVRDKPTATISPEDTNRAQPLRTPLKSSPITPRQISFQDPFPEGGSAGGSAYARRRTSVTESNSGASANRTSQYRNVNLSLGQGRTYNSSPLVPKPVEVSKYDPQHGSDANHGVEGTVSSASTAAPSTVWDELDDLKSRIHRLELTGKLPPTSGAAMSRASDDRPPTATTNATTMSASPQRATAISDPKAEVAGTPSSQRETQPILLTALTKTKGLINPEVFSAIESAANEALAFSSMVGTPGQPGPISSAASTVGFTNGVTDRQLRRKADSICRSLTELCIALADEVGQAKQASQAASQSTPATRETEYLTSPKSTRPIASQRRPITLPESSISINTSPRAPTSLEQRRYTMLSSTALPSPRYTATTATSVETPMAGRKSSLLLARTRRAGTEEAEDSPGRKSSMLLRTRRATTEDAEEPQEGRKTSLLLRTRKIMNDDEDEMRFRTPSRAVTEVNGLRATPRDYSSQTPTSPPDSTPLGSSALPRRRLVPSSLNPRMVAPSTPTAAPGRRFLDRAVTDREPSSLAEKFAEERAQRQISLSQTAMLNRTGSNSRRRDSAIPSLSSPSNAQNGAYR</sequence>
<organism evidence="3 4">
    <name type="scientific">Bombardia bombarda</name>
    <dbReference type="NCBI Taxonomy" id="252184"/>
    <lineage>
        <taxon>Eukaryota</taxon>
        <taxon>Fungi</taxon>
        <taxon>Dikarya</taxon>
        <taxon>Ascomycota</taxon>
        <taxon>Pezizomycotina</taxon>
        <taxon>Sordariomycetes</taxon>
        <taxon>Sordariomycetidae</taxon>
        <taxon>Sordariales</taxon>
        <taxon>Lasiosphaeriaceae</taxon>
        <taxon>Bombardia</taxon>
    </lineage>
</organism>
<feature type="compositionally biased region" description="Low complexity" evidence="1">
    <location>
        <begin position="271"/>
        <end position="284"/>
    </location>
</feature>
<evidence type="ECO:0000313" key="3">
    <source>
        <dbReference type="EMBL" id="KAK0630750.1"/>
    </source>
</evidence>
<feature type="compositionally biased region" description="Polar residues" evidence="1">
    <location>
        <begin position="435"/>
        <end position="450"/>
    </location>
</feature>
<evidence type="ECO:0000313" key="4">
    <source>
        <dbReference type="Proteomes" id="UP001174934"/>
    </source>
</evidence>
<feature type="compositionally biased region" description="Polar residues" evidence="1">
    <location>
        <begin position="407"/>
        <end position="425"/>
    </location>
</feature>
<accession>A0AA39XCK1</accession>
<evidence type="ECO:0000256" key="1">
    <source>
        <dbReference type="SAM" id="MobiDB-lite"/>
    </source>
</evidence>
<feature type="compositionally biased region" description="Polar residues" evidence="1">
    <location>
        <begin position="642"/>
        <end position="658"/>
    </location>
</feature>
<feature type="region of interest" description="Disordered" evidence="1">
    <location>
        <begin position="399"/>
        <end position="450"/>
    </location>
</feature>
<feature type="compositionally biased region" description="Polar residues" evidence="1">
    <location>
        <begin position="667"/>
        <end position="681"/>
    </location>
</feature>
<protein>
    <submittedName>
        <fullName evidence="3">Uncharacterized protein</fullName>
    </submittedName>
</protein>
<feature type="compositionally biased region" description="Basic and acidic residues" evidence="1">
    <location>
        <begin position="75"/>
        <end position="89"/>
    </location>
</feature>
<dbReference type="EMBL" id="JAULSR010000002">
    <property type="protein sequence ID" value="KAK0630750.1"/>
    <property type="molecule type" value="Genomic_DNA"/>
</dbReference>
<feature type="region of interest" description="Disordered" evidence="1">
    <location>
        <begin position="251"/>
        <end position="306"/>
    </location>
</feature>
<feature type="region of interest" description="Disordered" evidence="1">
    <location>
        <begin position="637"/>
        <end position="681"/>
    </location>
</feature>
<keyword evidence="4" id="KW-1185">Reference proteome</keyword>
<keyword evidence="2" id="KW-0732">Signal</keyword>
<feature type="chain" id="PRO_5041332501" evidence="2">
    <location>
        <begin position="24"/>
        <end position="681"/>
    </location>
</feature>
<proteinExistence type="predicted"/>
<name>A0AA39XCK1_9PEZI</name>
<evidence type="ECO:0000256" key="2">
    <source>
        <dbReference type="SAM" id="SignalP"/>
    </source>
</evidence>
<feature type="compositionally biased region" description="Polar residues" evidence="1">
    <location>
        <begin position="164"/>
        <end position="196"/>
    </location>
</feature>
<feature type="compositionally biased region" description="Low complexity" evidence="1">
    <location>
        <begin position="222"/>
        <end position="231"/>
    </location>
</feature>
<feature type="signal peptide" evidence="2">
    <location>
        <begin position="1"/>
        <end position="23"/>
    </location>
</feature>
<feature type="compositionally biased region" description="Polar residues" evidence="1">
    <location>
        <begin position="130"/>
        <end position="142"/>
    </location>
</feature>
<comment type="caution">
    <text evidence="3">The sequence shown here is derived from an EMBL/GenBank/DDBJ whole genome shotgun (WGS) entry which is preliminary data.</text>
</comment>
<dbReference type="Proteomes" id="UP001174934">
    <property type="component" value="Unassembled WGS sequence"/>
</dbReference>
<feature type="region of interest" description="Disordered" evidence="1">
    <location>
        <begin position="51"/>
        <end position="231"/>
    </location>
</feature>
<feature type="region of interest" description="Disordered" evidence="1">
    <location>
        <begin position="494"/>
        <end position="618"/>
    </location>
</feature>